<evidence type="ECO:0000259" key="8">
    <source>
        <dbReference type="Pfam" id="PF23598"/>
    </source>
</evidence>
<organism evidence="9 10">
    <name type="scientific">Cyclotella cryptica</name>
    <dbReference type="NCBI Taxonomy" id="29204"/>
    <lineage>
        <taxon>Eukaryota</taxon>
        <taxon>Sar</taxon>
        <taxon>Stramenopiles</taxon>
        <taxon>Ochrophyta</taxon>
        <taxon>Bacillariophyta</taxon>
        <taxon>Coscinodiscophyceae</taxon>
        <taxon>Thalassiosirophycidae</taxon>
        <taxon>Stephanodiscales</taxon>
        <taxon>Stephanodiscaceae</taxon>
        <taxon>Cyclotella</taxon>
    </lineage>
</organism>
<dbReference type="SMART" id="SM00369">
    <property type="entry name" value="LRR_TYP"/>
    <property type="match status" value="4"/>
</dbReference>
<keyword evidence="5 7" id="KW-0472">Membrane</keyword>
<feature type="compositionally biased region" description="Polar residues" evidence="6">
    <location>
        <begin position="277"/>
        <end position="289"/>
    </location>
</feature>
<proteinExistence type="predicted"/>
<keyword evidence="10" id="KW-1185">Reference proteome</keyword>
<evidence type="ECO:0000256" key="4">
    <source>
        <dbReference type="ARBA" id="ARBA00022737"/>
    </source>
</evidence>
<dbReference type="InterPro" id="IPR003591">
    <property type="entry name" value="Leu-rich_rpt_typical-subtyp"/>
</dbReference>
<dbReference type="FunFam" id="3.80.10.10:FF:000400">
    <property type="entry name" value="Nuclear pore complex protein NUP107"/>
    <property type="match status" value="1"/>
</dbReference>
<evidence type="ECO:0000256" key="5">
    <source>
        <dbReference type="ARBA" id="ARBA00023136"/>
    </source>
</evidence>
<keyword evidence="7" id="KW-1133">Transmembrane helix</keyword>
<dbReference type="AlphaFoldDB" id="A0ABD3PFY3"/>
<feature type="compositionally biased region" description="Basic and acidic residues" evidence="6">
    <location>
        <begin position="383"/>
        <end position="396"/>
    </location>
</feature>
<dbReference type="PRINTS" id="PR00019">
    <property type="entry name" value="LEURICHRPT"/>
</dbReference>
<reference evidence="9 10" key="1">
    <citation type="journal article" date="2020" name="G3 (Bethesda)">
        <title>Improved Reference Genome for Cyclotella cryptica CCMP332, a Model for Cell Wall Morphogenesis, Salinity Adaptation, and Lipid Production in Diatoms (Bacillariophyta).</title>
        <authorList>
            <person name="Roberts W.R."/>
            <person name="Downey K.M."/>
            <person name="Ruck E.C."/>
            <person name="Traller J.C."/>
            <person name="Alverson A.J."/>
        </authorList>
    </citation>
    <scope>NUCLEOTIDE SEQUENCE [LARGE SCALE GENOMIC DNA]</scope>
    <source>
        <strain evidence="9 10">CCMP332</strain>
    </source>
</reference>
<dbReference type="GO" id="GO:0016020">
    <property type="term" value="C:membrane"/>
    <property type="evidence" value="ECO:0007669"/>
    <property type="project" value="UniProtKB-SubCell"/>
</dbReference>
<keyword evidence="7" id="KW-0812">Transmembrane</keyword>
<evidence type="ECO:0000256" key="7">
    <source>
        <dbReference type="SAM" id="Phobius"/>
    </source>
</evidence>
<evidence type="ECO:0000256" key="3">
    <source>
        <dbReference type="ARBA" id="ARBA00022729"/>
    </source>
</evidence>
<dbReference type="InterPro" id="IPR055414">
    <property type="entry name" value="LRR_R13L4/SHOC2-like"/>
</dbReference>
<dbReference type="SMART" id="SM00365">
    <property type="entry name" value="LRR_SD22"/>
    <property type="match status" value="3"/>
</dbReference>
<keyword evidence="3" id="KW-0732">Signal</keyword>
<dbReference type="Gene3D" id="3.80.10.10">
    <property type="entry name" value="Ribonuclease Inhibitor"/>
    <property type="match status" value="3"/>
</dbReference>
<dbReference type="InterPro" id="IPR053038">
    <property type="entry name" value="RLP_Defense"/>
</dbReference>
<evidence type="ECO:0000256" key="2">
    <source>
        <dbReference type="ARBA" id="ARBA00022614"/>
    </source>
</evidence>
<keyword evidence="2" id="KW-0433">Leucine-rich repeat</keyword>
<evidence type="ECO:0000313" key="9">
    <source>
        <dbReference type="EMBL" id="KAL3786196.1"/>
    </source>
</evidence>
<feature type="region of interest" description="Disordered" evidence="6">
    <location>
        <begin position="378"/>
        <end position="408"/>
    </location>
</feature>
<feature type="transmembrane region" description="Helical" evidence="7">
    <location>
        <begin position="348"/>
        <end position="373"/>
    </location>
</feature>
<feature type="domain" description="Disease resistance R13L4/SHOC-2-like LRR" evidence="8">
    <location>
        <begin position="500"/>
        <end position="628"/>
    </location>
</feature>
<dbReference type="Pfam" id="PF23598">
    <property type="entry name" value="LRR_14"/>
    <property type="match status" value="2"/>
</dbReference>
<dbReference type="EMBL" id="JABMIG020000200">
    <property type="protein sequence ID" value="KAL3786196.1"/>
    <property type="molecule type" value="Genomic_DNA"/>
</dbReference>
<keyword evidence="4" id="KW-0677">Repeat</keyword>
<name>A0ABD3PFY3_9STRA</name>
<evidence type="ECO:0000256" key="1">
    <source>
        <dbReference type="ARBA" id="ARBA00004370"/>
    </source>
</evidence>
<sequence length="733" mass="80620">MCETGSNLCDTGPNSKAKGNCTSCADAVTHKDETLGPACQDILDWFQSRQNTRNILHGQSAFKQSSHTKHVIDSRRVAQHGEILTGTFCKNCVPEEIVDEALTSVLKTCRGNGKRSNIEPFLDSNSHDNYALISLLQNSQENMTETTLEVINDNPPVPVCGIIQFTKDKGAGYSSKQERPSPIHLAVDDIAPPQPIVQLIGARKSYKIKDTGINAHASVNSCITVMLDEGAADRVSQSAFIKASVPMNDRTDETMGSLPCESPISETTTHHQDNSRDSGIQENNLSNTGHHLPIRTGTTDIIIPEAFLVTDDQCPLDAPSSEDTGISIPTAQVLQPEKYLLNVAGRKVNFGILALLIFILISIIVGLTLGVLLNNTGSSTTPDNKDSSMLFDKKDPMTPIESNVGNQNTEEAIRHDIEENVLSRNTLFSDLLYSDYRNTALGWILHDDKMQLNVSSSNLHQRYVVALLGLHFQDALQNWLSVKEHECEWYGVSCLGGIIRILDLEGFNLTGTLPPEINRLNFLQNMKLNDNFLDGTLPPEIRNMRALKSVDISSNQFTGGLSSSLGNLTELTYLDISDNQFTGSLTSWIGNLTELISVNTSCNDFTGSLPTSIGNLTKLTSLVIFSNWFLGSLPTGIGILTELTYLDISYNQLTGIFPTSIGNLTQLTYLDISGNEFTGSLPTWIGNLTKLTYLDISYNQFTGFLPTWIGNLTNLNDHDIWYNQFTQAVFQLR</sequence>
<protein>
    <recommendedName>
        <fullName evidence="8">Disease resistance R13L4/SHOC-2-like LRR domain-containing protein</fullName>
    </recommendedName>
</protein>
<comment type="subcellular location">
    <subcellularLocation>
        <location evidence="1">Membrane</location>
    </subcellularLocation>
</comment>
<accession>A0ABD3PFY3</accession>
<dbReference type="FunFam" id="3.80.10.10:FF:000383">
    <property type="entry name" value="Leucine-rich repeat receptor protein kinase EMS1"/>
    <property type="match status" value="1"/>
</dbReference>
<evidence type="ECO:0000313" key="10">
    <source>
        <dbReference type="Proteomes" id="UP001516023"/>
    </source>
</evidence>
<dbReference type="SUPFAM" id="SSF52058">
    <property type="entry name" value="L domain-like"/>
    <property type="match status" value="1"/>
</dbReference>
<dbReference type="InterPro" id="IPR032675">
    <property type="entry name" value="LRR_dom_sf"/>
</dbReference>
<comment type="caution">
    <text evidence="9">The sequence shown here is derived from an EMBL/GenBank/DDBJ whole genome shotgun (WGS) entry which is preliminary data.</text>
</comment>
<feature type="domain" description="Disease resistance R13L4/SHOC-2-like LRR" evidence="8">
    <location>
        <begin position="636"/>
        <end position="718"/>
    </location>
</feature>
<dbReference type="PANTHER" id="PTHR48064">
    <property type="entry name" value="OS01G0750400 PROTEIN"/>
    <property type="match status" value="1"/>
</dbReference>
<dbReference type="PANTHER" id="PTHR48064:SF6">
    <property type="entry name" value="RECEPTOR-LIKE PROTEIN KINASE 2"/>
    <property type="match status" value="1"/>
</dbReference>
<evidence type="ECO:0000256" key="6">
    <source>
        <dbReference type="SAM" id="MobiDB-lite"/>
    </source>
</evidence>
<gene>
    <name evidence="9" type="ORF">HJC23_001272</name>
</gene>
<dbReference type="Proteomes" id="UP001516023">
    <property type="component" value="Unassembled WGS sequence"/>
</dbReference>
<feature type="region of interest" description="Disordered" evidence="6">
    <location>
        <begin position="250"/>
        <end position="292"/>
    </location>
</feature>